<evidence type="ECO:0000313" key="2">
    <source>
        <dbReference type="EMBL" id="CAB4343606.1"/>
    </source>
</evidence>
<reference evidence="2" key="1">
    <citation type="submission" date="2020-05" db="EMBL/GenBank/DDBJ databases">
        <authorList>
            <person name="Chiriac C."/>
            <person name="Salcher M."/>
            <person name="Ghai R."/>
            <person name="Kavagutti S V."/>
        </authorList>
    </citation>
    <scope>NUCLEOTIDE SEQUENCE</scope>
</reference>
<gene>
    <name evidence="2" type="ORF">UFOPK3770_01197</name>
    <name evidence="3" type="ORF">UFOPK3770_01275</name>
</gene>
<protein>
    <submittedName>
        <fullName evidence="2">Unannotated protein</fullName>
    </submittedName>
</protein>
<dbReference type="InterPro" id="IPR011051">
    <property type="entry name" value="RmlC_Cupin_sf"/>
</dbReference>
<feature type="domain" description="Cupin type-2" evidence="1">
    <location>
        <begin position="38"/>
        <end position="104"/>
    </location>
</feature>
<proteinExistence type="predicted"/>
<dbReference type="Gene3D" id="2.60.120.10">
    <property type="entry name" value="Jelly Rolls"/>
    <property type="match status" value="1"/>
</dbReference>
<dbReference type="InterPro" id="IPR014710">
    <property type="entry name" value="RmlC-like_jellyroll"/>
</dbReference>
<dbReference type="EMBL" id="CAESAJ010000189">
    <property type="protein sequence ID" value="CAB4344275.1"/>
    <property type="molecule type" value="Genomic_DNA"/>
</dbReference>
<accession>A0A6J5ZQK8</accession>
<name>A0A6J5ZQK8_9ZZZZ</name>
<sequence>MPELVSDPTLIPVPGGKTIAEYIGRVRTRDDKVSVALMNAPAGWSEPAQTPDFDEFTLVITGELDLECDGSTITIGAGQAVITRAGERVRWFTRSDAQYVAICVPAFSPENVNRDPE</sequence>
<organism evidence="2">
    <name type="scientific">freshwater metagenome</name>
    <dbReference type="NCBI Taxonomy" id="449393"/>
    <lineage>
        <taxon>unclassified sequences</taxon>
        <taxon>metagenomes</taxon>
        <taxon>ecological metagenomes</taxon>
    </lineage>
</organism>
<evidence type="ECO:0000259" key="1">
    <source>
        <dbReference type="Pfam" id="PF07883"/>
    </source>
</evidence>
<dbReference type="InterPro" id="IPR013096">
    <property type="entry name" value="Cupin_2"/>
</dbReference>
<dbReference type="EMBL" id="CAESAJ010000169">
    <property type="protein sequence ID" value="CAB4343606.1"/>
    <property type="molecule type" value="Genomic_DNA"/>
</dbReference>
<dbReference type="SUPFAM" id="SSF51182">
    <property type="entry name" value="RmlC-like cupins"/>
    <property type="match status" value="1"/>
</dbReference>
<dbReference type="AlphaFoldDB" id="A0A6J5ZQK8"/>
<evidence type="ECO:0000313" key="3">
    <source>
        <dbReference type="EMBL" id="CAB4344275.1"/>
    </source>
</evidence>
<dbReference type="Pfam" id="PF07883">
    <property type="entry name" value="Cupin_2"/>
    <property type="match status" value="1"/>
</dbReference>